<organism evidence="2 3">
    <name type="scientific">Pontibacter anaerobius</name>
    <dbReference type="NCBI Taxonomy" id="2993940"/>
    <lineage>
        <taxon>Bacteria</taxon>
        <taxon>Pseudomonadati</taxon>
        <taxon>Bacteroidota</taxon>
        <taxon>Cytophagia</taxon>
        <taxon>Cytophagales</taxon>
        <taxon>Hymenobacteraceae</taxon>
        <taxon>Pontibacter</taxon>
    </lineage>
</organism>
<dbReference type="InterPro" id="IPR025345">
    <property type="entry name" value="DUF4249"/>
</dbReference>
<gene>
    <name evidence="2" type="ORF">OO017_06550</name>
</gene>
<evidence type="ECO:0000313" key="3">
    <source>
        <dbReference type="Proteomes" id="UP001207228"/>
    </source>
</evidence>
<comment type="caution">
    <text evidence="2">The sequence shown here is derived from an EMBL/GenBank/DDBJ whole genome shotgun (WGS) entry which is preliminary data.</text>
</comment>
<accession>A0ABT3RCK0</accession>
<keyword evidence="1" id="KW-0732">Signal</keyword>
<keyword evidence="3" id="KW-1185">Reference proteome</keyword>
<reference evidence="2 3" key="1">
    <citation type="submission" date="2022-11" db="EMBL/GenBank/DDBJ databases">
        <title>The characterization of three novel Bacteroidetes species and genomic analysis of their roles in tidal elemental geochemical cycles.</title>
        <authorList>
            <person name="Ma K.-J."/>
        </authorList>
    </citation>
    <scope>NUCLEOTIDE SEQUENCE [LARGE SCALE GENOMIC DNA]</scope>
    <source>
        <strain evidence="2 3">M82</strain>
    </source>
</reference>
<dbReference type="RefSeq" id="WP_266051661.1">
    <property type="nucleotide sequence ID" value="NZ_JAPFQO010000003.1"/>
</dbReference>
<feature type="chain" id="PRO_5045799915" evidence="1">
    <location>
        <begin position="28"/>
        <end position="320"/>
    </location>
</feature>
<dbReference type="PROSITE" id="PS51257">
    <property type="entry name" value="PROKAR_LIPOPROTEIN"/>
    <property type="match status" value="1"/>
</dbReference>
<evidence type="ECO:0000313" key="2">
    <source>
        <dbReference type="EMBL" id="MCX2739598.1"/>
    </source>
</evidence>
<evidence type="ECO:0000256" key="1">
    <source>
        <dbReference type="SAM" id="SignalP"/>
    </source>
</evidence>
<dbReference type="EMBL" id="JAPFQO010000003">
    <property type="protein sequence ID" value="MCX2739598.1"/>
    <property type="molecule type" value="Genomic_DNA"/>
</dbReference>
<protein>
    <submittedName>
        <fullName evidence="2">DUF4249 family protein</fullName>
    </submittedName>
</protein>
<feature type="signal peptide" evidence="1">
    <location>
        <begin position="1"/>
        <end position="27"/>
    </location>
</feature>
<dbReference type="Pfam" id="PF14054">
    <property type="entry name" value="DUF4249"/>
    <property type="match status" value="1"/>
</dbReference>
<sequence length="320" mass="35326">MAKYKLNYTALCGLLCLLLLGCEMVQEVDIPPHTPKLTMRFTLDDSGEAAAGFYDEDRVFIGRSQGVLDNNELDAVANATVRLFDAGGQQVELYEHAGVDTGMYRTNWGIYNPTQGFVPVSGHAYTMRVDAPGFEGIEATTTLPAAASVSNALFTRRAPSNEYYMDMIEGNLQLTILDEVGKENYYKVVVYGLDSAYHQTGYTAYTVDDGNGIDMSSSEKAALNRIFTDELYPSGKINFAADVVLYGVGYSQTGEQVPVKHLEVQVQQLNRDEYLFQKTREAQSRNDDNPFAEYSNVYNNVKHGYGALGGVAITRVVLDL</sequence>
<name>A0ABT3RCK0_9BACT</name>
<proteinExistence type="predicted"/>
<dbReference type="Proteomes" id="UP001207228">
    <property type="component" value="Unassembled WGS sequence"/>
</dbReference>